<accession>A0A381U620</accession>
<dbReference type="InterPro" id="IPR011042">
    <property type="entry name" value="6-blade_b-propeller_TolB-like"/>
</dbReference>
<dbReference type="Pfam" id="PF08450">
    <property type="entry name" value="SGL"/>
    <property type="match status" value="1"/>
</dbReference>
<keyword evidence="1" id="KW-0378">Hydrolase</keyword>
<dbReference type="InterPro" id="IPR051262">
    <property type="entry name" value="SMP-30/CGR1_Lactonase"/>
</dbReference>
<dbReference type="InterPro" id="IPR005511">
    <property type="entry name" value="SMP-30"/>
</dbReference>
<dbReference type="PANTHER" id="PTHR47572:SF4">
    <property type="entry name" value="LACTONASE DRP35"/>
    <property type="match status" value="1"/>
</dbReference>
<dbReference type="PRINTS" id="PR01790">
    <property type="entry name" value="SMP30FAMILY"/>
</dbReference>
<dbReference type="PANTHER" id="PTHR47572">
    <property type="entry name" value="LIPOPROTEIN-RELATED"/>
    <property type="match status" value="1"/>
</dbReference>
<sequence length="298" mass="32720">MSWNFIPVNGPYIGTSEGPVWDGQYILFTHIPGSIILQFDPKTSSSTIYREGTNHANGLAFDAAGRLYACEGGARRVVRYEGEDTVVLADNFEGQKFNVPNDLAVDKDGNVWFTDPYYEGPGGDWSLDRANKELDHDSVYRIDMSGDDPKVSRVTFDTTRPNGLLFSLDYKTLYVAQSGRLPEEKRELRAYPVNDDGTLGESSVLHDFGDHRGVDGMVLDTEGNIVACAGFEESGPGPAIYVFSSSGEVLETHPTLLDRPTNCTFGGEDLSTLFVTNGDGVLMRAFTDRQGRLNYPSA</sequence>
<dbReference type="InterPro" id="IPR013658">
    <property type="entry name" value="SGL"/>
</dbReference>
<feature type="domain" description="SMP-30/Gluconolactonase/LRE-like region" evidence="2">
    <location>
        <begin position="16"/>
        <end position="276"/>
    </location>
</feature>
<reference evidence="3" key="1">
    <citation type="submission" date="2018-05" db="EMBL/GenBank/DDBJ databases">
        <authorList>
            <person name="Lanie J.A."/>
            <person name="Ng W.-L."/>
            <person name="Kazmierczak K.M."/>
            <person name="Andrzejewski T.M."/>
            <person name="Davidsen T.M."/>
            <person name="Wayne K.J."/>
            <person name="Tettelin H."/>
            <person name="Glass J.I."/>
            <person name="Rusch D."/>
            <person name="Podicherti R."/>
            <person name="Tsui H.-C.T."/>
            <person name="Winkler M.E."/>
        </authorList>
    </citation>
    <scope>NUCLEOTIDE SEQUENCE</scope>
</reference>
<dbReference type="EMBL" id="UINC01005813">
    <property type="protein sequence ID" value="SVA23712.1"/>
    <property type="molecule type" value="Genomic_DNA"/>
</dbReference>
<dbReference type="AlphaFoldDB" id="A0A381U620"/>
<dbReference type="Gene3D" id="2.120.10.30">
    <property type="entry name" value="TolB, C-terminal domain"/>
    <property type="match status" value="1"/>
</dbReference>
<evidence type="ECO:0000313" key="3">
    <source>
        <dbReference type="EMBL" id="SVA23712.1"/>
    </source>
</evidence>
<protein>
    <recommendedName>
        <fullName evidence="2">SMP-30/Gluconolactonase/LRE-like region domain-containing protein</fullName>
    </recommendedName>
</protein>
<evidence type="ECO:0000256" key="1">
    <source>
        <dbReference type="ARBA" id="ARBA00022801"/>
    </source>
</evidence>
<dbReference type="GO" id="GO:0016787">
    <property type="term" value="F:hydrolase activity"/>
    <property type="evidence" value="ECO:0007669"/>
    <property type="project" value="UniProtKB-KW"/>
</dbReference>
<dbReference type="SUPFAM" id="SSF63829">
    <property type="entry name" value="Calcium-dependent phosphotriesterase"/>
    <property type="match status" value="1"/>
</dbReference>
<name>A0A381U620_9ZZZZ</name>
<proteinExistence type="predicted"/>
<evidence type="ECO:0000259" key="2">
    <source>
        <dbReference type="Pfam" id="PF08450"/>
    </source>
</evidence>
<gene>
    <name evidence="3" type="ORF">METZ01_LOCUS76566</name>
</gene>
<organism evidence="3">
    <name type="scientific">marine metagenome</name>
    <dbReference type="NCBI Taxonomy" id="408172"/>
    <lineage>
        <taxon>unclassified sequences</taxon>
        <taxon>metagenomes</taxon>
        <taxon>ecological metagenomes</taxon>
    </lineage>
</organism>